<dbReference type="EMBL" id="JPRP01000005">
    <property type="protein sequence ID" value="KFE97499.1"/>
    <property type="molecule type" value="Genomic_DNA"/>
</dbReference>
<evidence type="ECO:0000313" key="2">
    <source>
        <dbReference type="EMBL" id="KFE97499.1"/>
    </source>
</evidence>
<evidence type="ECO:0000313" key="3">
    <source>
        <dbReference type="Proteomes" id="UP000028713"/>
    </source>
</evidence>
<comment type="caution">
    <text evidence="2">The sequence shown here is derived from an EMBL/GenBank/DDBJ whole genome shotgun (WGS) entry which is preliminary data.</text>
</comment>
<keyword evidence="3" id="KW-1185">Reference proteome</keyword>
<reference evidence="2 3" key="1">
    <citation type="submission" date="2014-07" db="EMBL/GenBank/DDBJ databases">
        <title>Genome of Chryseobacterium formosense LMG 24722.</title>
        <authorList>
            <person name="Pipes S.E."/>
            <person name="Stropko S.J."/>
            <person name="Newman J.D."/>
        </authorList>
    </citation>
    <scope>NUCLEOTIDE SEQUENCE [LARGE SCALE GENOMIC DNA]</scope>
    <source>
        <strain evidence="2 3">LMG 24722</strain>
    </source>
</reference>
<protein>
    <submittedName>
        <fullName evidence="2">Uncharacterized protein</fullName>
    </submittedName>
</protein>
<dbReference type="AlphaFoldDB" id="A0A085YZ86"/>
<keyword evidence="1" id="KW-0732">Signal</keyword>
<dbReference type="RefSeq" id="WP_034679454.1">
    <property type="nucleotide sequence ID" value="NZ_FPAP01000003.1"/>
</dbReference>
<organism evidence="2 3">
    <name type="scientific">Chryseobacterium formosense</name>
    <dbReference type="NCBI Taxonomy" id="236814"/>
    <lineage>
        <taxon>Bacteria</taxon>
        <taxon>Pseudomonadati</taxon>
        <taxon>Bacteroidota</taxon>
        <taxon>Flavobacteriia</taxon>
        <taxon>Flavobacteriales</taxon>
        <taxon>Weeksellaceae</taxon>
        <taxon>Chryseobacterium group</taxon>
        <taxon>Chryseobacterium</taxon>
    </lineage>
</organism>
<dbReference type="Proteomes" id="UP000028713">
    <property type="component" value="Unassembled WGS sequence"/>
</dbReference>
<accession>A0A085YZ86</accession>
<dbReference type="eggNOG" id="ENOG5033W9Y">
    <property type="taxonomic scope" value="Bacteria"/>
</dbReference>
<proteinExistence type="predicted"/>
<feature type="signal peptide" evidence="1">
    <location>
        <begin position="1"/>
        <end position="18"/>
    </location>
</feature>
<name>A0A085YZ86_9FLAO</name>
<evidence type="ECO:0000256" key="1">
    <source>
        <dbReference type="SAM" id="SignalP"/>
    </source>
</evidence>
<feature type="chain" id="PRO_5001800216" evidence="1">
    <location>
        <begin position="19"/>
        <end position="184"/>
    </location>
</feature>
<dbReference type="OrthoDB" id="705292at2"/>
<gene>
    <name evidence="2" type="ORF">IX39_19655</name>
</gene>
<sequence>MKKIYIAAFTIVVAMINAQVIIGDAVGTAPANQKGSVLLEFAAGQNKGMVLPYVRTMPSTPTEGTIALDATSGTAARVKYFNGSWIDLSGQDGNITSALASQPTSAQVTEVAGAKTIVGSATTSADGVLVLESASKAMILPTVEDVQNVVNPAPGMMVYVNKAGSKRLAVFNGTRWSFWKATTN</sequence>